<comment type="similarity">
    <text evidence="2 12">Belongs to the ClpA/ClpB family.</text>
</comment>
<keyword evidence="13" id="KW-0963">Cytoplasm</keyword>
<dbReference type="SUPFAM" id="SSF52540">
    <property type="entry name" value="P-loop containing nucleoside triphosphate hydrolases"/>
    <property type="match status" value="2"/>
</dbReference>
<evidence type="ECO:0000256" key="11">
    <source>
        <dbReference type="PROSITE-ProRule" id="PRU01251"/>
    </source>
</evidence>
<dbReference type="PANTHER" id="PTHR11638:SF18">
    <property type="entry name" value="HEAT SHOCK PROTEIN 104"/>
    <property type="match status" value="1"/>
</dbReference>
<keyword evidence="6 12" id="KW-0067">ATP-binding</keyword>
<dbReference type="GO" id="GO:0034605">
    <property type="term" value="P:cellular response to heat"/>
    <property type="evidence" value="ECO:0007669"/>
    <property type="project" value="TreeGrafter"/>
</dbReference>
<keyword evidence="5 12" id="KW-0547">Nucleotide-binding</keyword>
<dbReference type="PROSITE" id="PS00871">
    <property type="entry name" value="CLPAB_2"/>
    <property type="match status" value="1"/>
</dbReference>
<keyword evidence="7 13" id="KW-0175">Coiled coil</keyword>
<dbReference type="PANTHER" id="PTHR11638">
    <property type="entry name" value="ATP-DEPENDENT CLP PROTEASE"/>
    <property type="match status" value="1"/>
</dbReference>
<name>A0A317F5S4_9PROT</name>
<dbReference type="SUPFAM" id="SSF81923">
    <property type="entry name" value="Double Clp-N motif"/>
    <property type="match status" value="1"/>
</dbReference>
<evidence type="ECO:0000256" key="1">
    <source>
        <dbReference type="ARBA" id="ARBA00004496"/>
    </source>
</evidence>
<comment type="function">
    <text evidence="9">Part of a stress-induced multi-chaperone system, it is involved in the recovery of the cell from heat-induced damage, in cooperation with DnaK, DnaJ and GrpE. Acts before DnaK, in the processing of protein aggregates. Protein binding stimulates the ATPase activity; ATP hydrolysis unfolds the denatured protein aggregates, which probably helps expose new hydrophobic binding sites on the surface of ClpB-bound aggregates, contributing to the solubilization and refolding of denatured protein aggregates by DnaK.</text>
</comment>
<dbReference type="InterPro" id="IPR028299">
    <property type="entry name" value="ClpA/B_CS2"/>
</dbReference>
<comment type="caution">
    <text evidence="15">The sequence shown here is derived from an EMBL/GenBank/DDBJ whole genome shotgun (WGS) entry which is preliminary data.</text>
</comment>
<dbReference type="Gene3D" id="3.40.50.300">
    <property type="entry name" value="P-loop containing nucleotide triphosphate hydrolases"/>
    <property type="match status" value="3"/>
</dbReference>
<dbReference type="RefSeq" id="WP_109873762.1">
    <property type="nucleotide sequence ID" value="NZ_QGNA01000010.1"/>
</dbReference>
<dbReference type="FunFam" id="3.40.50.300:FF:000010">
    <property type="entry name" value="Chaperone clpB 1, putative"/>
    <property type="match status" value="1"/>
</dbReference>
<dbReference type="GO" id="GO:0016887">
    <property type="term" value="F:ATP hydrolysis activity"/>
    <property type="evidence" value="ECO:0007669"/>
    <property type="project" value="InterPro"/>
</dbReference>
<dbReference type="InterPro" id="IPR004176">
    <property type="entry name" value="Clp_R_N"/>
</dbReference>
<dbReference type="InterPro" id="IPR019489">
    <property type="entry name" value="Clp_ATPase_C"/>
</dbReference>
<keyword evidence="8 12" id="KW-0143">Chaperone</keyword>
<comment type="subunit">
    <text evidence="13">Homohexamer; The oligomerization is ATP-dependent.</text>
</comment>
<dbReference type="FunFam" id="3.40.50.300:FF:000025">
    <property type="entry name" value="ATP-dependent Clp protease subunit"/>
    <property type="match status" value="1"/>
</dbReference>
<dbReference type="GO" id="GO:0005524">
    <property type="term" value="F:ATP binding"/>
    <property type="evidence" value="ECO:0007669"/>
    <property type="project" value="UniProtKB-UniRule"/>
</dbReference>
<dbReference type="GO" id="GO:0005737">
    <property type="term" value="C:cytoplasm"/>
    <property type="evidence" value="ECO:0007669"/>
    <property type="project" value="UniProtKB-SubCell"/>
</dbReference>
<evidence type="ECO:0000256" key="12">
    <source>
        <dbReference type="RuleBase" id="RU004432"/>
    </source>
</evidence>
<accession>A0A317F5S4</accession>
<feature type="domain" description="Clp R" evidence="14">
    <location>
        <begin position="3"/>
        <end position="147"/>
    </location>
</feature>
<dbReference type="InterPro" id="IPR050130">
    <property type="entry name" value="ClpA_ClpB"/>
</dbReference>
<evidence type="ECO:0000259" key="14">
    <source>
        <dbReference type="PROSITE" id="PS51903"/>
    </source>
</evidence>
<evidence type="ECO:0000256" key="13">
    <source>
        <dbReference type="RuleBase" id="RU362034"/>
    </source>
</evidence>
<evidence type="ECO:0000256" key="7">
    <source>
        <dbReference type="ARBA" id="ARBA00023054"/>
    </source>
</evidence>
<dbReference type="InterPro" id="IPR003959">
    <property type="entry name" value="ATPase_AAA_core"/>
</dbReference>
<dbReference type="GO" id="GO:0042026">
    <property type="term" value="P:protein refolding"/>
    <property type="evidence" value="ECO:0007669"/>
    <property type="project" value="UniProtKB-UniRule"/>
</dbReference>
<dbReference type="Proteomes" id="UP000245765">
    <property type="component" value="Unassembled WGS sequence"/>
</dbReference>
<dbReference type="CDD" id="cd00009">
    <property type="entry name" value="AAA"/>
    <property type="match status" value="1"/>
</dbReference>
<evidence type="ECO:0000256" key="10">
    <source>
        <dbReference type="ARBA" id="ARBA00026057"/>
    </source>
</evidence>
<dbReference type="AlphaFoldDB" id="A0A317F5S4"/>
<evidence type="ECO:0000256" key="2">
    <source>
        <dbReference type="ARBA" id="ARBA00008675"/>
    </source>
</evidence>
<dbReference type="InterPro" id="IPR018368">
    <property type="entry name" value="ClpA/B_CS1"/>
</dbReference>
<evidence type="ECO:0000313" key="16">
    <source>
        <dbReference type="Proteomes" id="UP000245765"/>
    </source>
</evidence>
<dbReference type="InterPro" id="IPR017730">
    <property type="entry name" value="Chaperonin_ClpB"/>
</dbReference>
<dbReference type="Gene3D" id="1.10.1780.10">
    <property type="entry name" value="Clp, N-terminal domain"/>
    <property type="match status" value="1"/>
</dbReference>
<comment type="subunit">
    <text evidence="10">Homohexamer. The oligomerization is ATP-dependent.</text>
</comment>
<dbReference type="InterPro" id="IPR001270">
    <property type="entry name" value="ClpA/B"/>
</dbReference>
<dbReference type="PROSITE" id="PS51903">
    <property type="entry name" value="CLP_R"/>
    <property type="match status" value="1"/>
</dbReference>
<feature type="coiled-coil region" evidence="13">
    <location>
        <begin position="413"/>
        <end position="493"/>
    </location>
</feature>
<dbReference type="InterPro" id="IPR036628">
    <property type="entry name" value="Clp_N_dom_sf"/>
</dbReference>
<reference evidence="16" key="1">
    <citation type="submission" date="2018-05" db="EMBL/GenBank/DDBJ databases">
        <authorList>
            <person name="Du Z."/>
            <person name="Wang X."/>
        </authorList>
    </citation>
    <scope>NUCLEOTIDE SEQUENCE [LARGE SCALE GENOMIC DNA]</scope>
    <source>
        <strain evidence="16">CQN31</strain>
    </source>
</reference>
<dbReference type="Pfam" id="PF00004">
    <property type="entry name" value="AAA"/>
    <property type="match status" value="1"/>
</dbReference>
<gene>
    <name evidence="13 15" type="primary">clpB</name>
    <name evidence="15" type="ORF">DFH01_27575</name>
</gene>
<evidence type="ECO:0000256" key="8">
    <source>
        <dbReference type="ARBA" id="ARBA00023186"/>
    </source>
</evidence>
<evidence type="ECO:0000256" key="5">
    <source>
        <dbReference type="ARBA" id="ARBA00022741"/>
    </source>
</evidence>
<evidence type="ECO:0000313" key="15">
    <source>
        <dbReference type="EMBL" id="PWS33952.1"/>
    </source>
</evidence>
<dbReference type="Gene3D" id="1.10.8.60">
    <property type="match status" value="1"/>
</dbReference>
<dbReference type="FunFam" id="3.40.50.300:FF:000120">
    <property type="entry name" value="ATP-dependent chaperone ClpB"/>
    <property type="match status" value="1"/>
</dbReference>
<dbReference type="InterPro" id="IPR027417">
    <property type="entry name" value="P-loop_NTPase"/>
</dbReference>
<evidence type="ECO:0000256" key="9">
    <source>
        <dbReference type="ARBA" id="ARBA00025613"/>
    </source>
</evidence>
<evidence type="ECO:0000256" key="6">
    <source>
        <dbReference type="ARBA" id="ARBA00022840"/>
    </source>
</evidence>
<dbReference type="Pfam" id="PF07724">
    <property type="entry name" value="AAA_2"/>
    <property type="match status" value="1"/>
</dbReference>
<keyword evidence="16" id="KW-1185">Reference proteome</keyword>
<dbReference type="Pfam" id="PF02861">
    <property type="entry name" value="Clp_N"/>
    <property type="match status" value="1"/>
</dbReference>
<evidence type="ECO:0000256" key="3">
    <source>
        <dbReference type="ARBA" id="ARBA00017574"/>
    </source>
</evidence>
<organism evidence="15 16">
    <name type="scientific">Falsiroseomonas bella</name>
    <dbReference type="NCBI Taxonomy" id="2184016"/>
    <lineage>
        <taxon>Bacteria</taxon>
        <taxon>Pseudomonadati</taxon>
        <taxon>Pseudomonadota</taxon>
        <taxon>Alphaproteobacteria</taxon>
        <taxon>Acetobacterales</taxon>
        <taxon>Roseomonadaceae</taxon>
        <taxon>Falsiroseomonas</taxon>
    </lineage>
</organism>
<dbReference type="Pfam" id="PF17871">
    <property type="entry name" value="AAA_lid_9"/>
    <property type="match status" value="1"/>
</dbReference>
<comment type="subcellular location">
    <subcellularLocation>
        <location evidence="1 13">Cytoplasm</location>
    </subcellularLocation>
</comment>
<dbReference type="SMART" id="SM01086">
    <property type="entry name" value="ClpB_D2-small"/>
    <property type="match status" value="1"/>
</dbReference>
<protein>
    <recommendedName>
        <fullName evidence="3 13">Chaperone protein ClpB</fullName>
    </recommendedName>
</protein>
<dbReference type="PRINTS" id="PR00300">
    <property type="entry name" value="CLPPROTEASEA"/>
</dbReference>
<keyword evidence="13" id="KW-0346">Stress response</keyword>
<dbReference type="PROSITE" id="PS00870">
    <property type="entry name" value="CLPAB_1"/>
    <property type="match status" value="1"/>
</dbReference>
<dbReference type="NCBIfam" id="TIGR03346">
    <property type="entry name" value="chaperone_ClpB"/>
    <property type="match status" value="1"/>
</dbReference>
<dbReference type="OrthoDB" id="9803641at2"/>
<sequence length="865" mass="95150">MDLEKFTDRARGFLQAAQTIAIRDYHQRITPEHLLKALLDDEQGAAAGLIRAAGGDPLRAKSAVEAELGKQPKVSGGGAGQPQLTPELVRVLDAAQQHAQKAGDEFVAQDRMLQALAVVDSPASRALRSAGLQPQALEKAVTDLRKGRTVDSQNAEEQFDALKKYARDITQAAREGKLDPVIGRDEEIRRAIQVLARRTKNNPVLIGEPGVGKTAIVEGLALRIVKGDVPEALKDKRVMALDLGAMVAGAKYRGEFEERLKGVLKEVEQAAGDIILFIDEMHTLVGAGKADGAMDASNLIKPALARGELHCVGATTLDEYRKHVEKDAALARRFQPVFIGEPSVEDTISILRGIKDKYETHHGVRITDSALVAAATLSNRYITDRFLPDKAIDLVDEAASRLRMQVDSKPEELDAVDRDLTRLRIEREALKKENDAASRDRLQKLEKELAEIEERSRELTARWDAEKGKVQATQKAKEELDKARTELELAERKGDYARAGELKYGVIPGLEQQIASAGDGDGRLVNEAVTEEGIAAVVSRWTGIPVEKMLEGERAKLLRMEDVLRQRVVGQEEALEAVSKAVRRARAGLQDPNRPIGSFLFLGPTGVGKTELVKTLANFLFDDERAMTRIDMSEYMEKHSVSRLIGAPPGYVGYDEGGALTEAVRRRPYQVILFDEIEKAHDDVFNVLLQVLDDGRLTDGQGRTVDFRNTIIVLTSNLGSQAIAELPESSDIEAARPAVMRAVRERFRPEFLNRLDEIVLFRRLARGDMAAIVDIQLGRLRKLLADRNIALELDESAREWLAEAGYDPTYGARPLKRVIQRSLQDRLAGLLLEGAIRDGERLSVTAGPDGLEVKPADAEAPRAAA</sequence>
<proteinExistence type="inferred from homology"/>
<dbReference type="CDD" id="cd19499">
    <property type="entry name" value="RecA-like_ClpB_Hsp104-like"/>
    <property type="match status" value="1"/>
</dbReference>
<dbReference type="InterPro" id="IPR041546">
    <property type="entry name" value="ClpA/ClpB_AAA_lid"/>
</dbReference>
<keyword evidence="4 11" id="KW-0677">Repeat</keyword>
<dbReference type="SMART" id="SM00382">
    <property type="entry name" value="AAA"/>
    <property type="match status" value="2"/>
</dbReference>
<dbReference type="InterPro" id="IPR003593">
    <property type="entry name" value="AAA+_ATPase"/>
</dbReference>
<dbReference type="EMBL" id="QGNA01000010">
    <property type="protein sequence ID" value="PWS33952.1"/>
    <property type="molecule type" value="Genomic_DNA"/>
</dbReference>
<dbReference type="Pfam" id="PF10431">
    <property type="entry name" value="ClpB_D2-small"/>
    <property type="match status" value="1"/>
</dbReference>
<evidence type="ECO:0000256" key="4">
    <source>
        <dbReference type="ARBA" id="ARBA00022737"/>
    </source>
</evidence>